<dbReference type="CDD" id="cd01562">
    <property type="entry name" value="Thr-dehyd"/>
    <property type="match status" value="1"/>
</dbReference>
<evidence type="ECO:0000256" key="1">
    <source>
        <dbReference type="ARBA" id="ARBA00001913"/>
    </source>
</evidence>
<evidence type="ECO:0000256" key="3">
    <source>
        <dbReference type="ARBA" id="ARBA00001936"/>
    </source>
</evidence>
<reference evidence="10 11" key="1">
    <citation type="submission" date="2015-12" db="EMBL/GenBank/DDBJ databases">
        <title>Dictyostelia acquired genes for synthesis and detection of signals that induce cell-type specialization by lateral gene transfer from prokaryotes.</title>
        <authorList>
            <person name="Gloeckner G."/>
            <person name="Schaap P."/>
        </authorList>
    </citation>
    <scope>NUCLEOTIDE SEQUENCE [LARGE SCALE GENOMIC DNA]</scope>
    <source>
        <strain evidence="10 11">TK</strain>
    </source>
</reference>
<dbReference type="STRING" id="361077.A0A151ZCG2"/>
<dbReference type="FunFam" id="3.40.50.1100:FF:000007">
    <property type="entry name" value="L-threonine dehydratase catabolic TdcB"/>
    <property type="match status" value="1"/>
</dbReference>
<gene>
    <name evidence="10" type="ORF">DLAC_07410</name>
</gene>
<dbReference type="GO" id="GO:0030170">
    <property type="term" value="F:pyridoxal phosphate binding"/>
    <property type="evidence" value="ECO:0007669"/>
    <property type="project" value="InterPro"/>
</dbReference>
<sequence>MEGPTNYAVNFNEIKESHQRIKDFIHLTPVLSNSTINELSGKQLYFKCENFQKSCSFKFRGASNAILKLSEEELKSGVVTHSSGNHGQGLAKAAKMKNTKAYIVVPSNAPQIKINAIRDYGAEVVLCEPTLVARETNCQNLIDKHGCTLVHPFDNESIIQGQGTVALELLEQVPDLDCIVCPVGGGGLLSGICIAAKAIKPNIKVIAAEPEGADDAFRSKQAGSVQKHSENKPNTIADGLLTTVGSRNWPIIRDLCDEIITVSDQEIKEAMRLIWERMKIIVEPSSATALAITLKQQFKDKTDLKKVGIVISGGNVDLDKWKW</sequence>
<evidence type="ECO:0000313" key="10">
    <source>
        <dbReference type="EMBL" id="KYQ91637.1"/>
    </source>
</evidence>
<feature type="domain" description="Tryptophan synthase beta chain-like PALP" evidence="9">
    <location>
        <begin position="22"/>
        <end position="313"/>
    </location>
</feature>
<evidence type="ECO:0000256" key="2">
    <source>
        <dbReference type="ARBA" id="ARBA00001933"/>
    </source>
</evidence>
<dbReference type="GO" id="GO:0030378">
    <property type="term" value="F:serine racemase activity"/>
    <property type="evidence" value="ECO:0007669"/>
    <property type="project" value="TreeGrafter"/>
</dbReference>
<evidence type="ECO:0000259" key="9">
    <source>
        <dbReference type="Pfam" id="PF00291"/>
    </source>
</evidence>
<dbReference type="EMBL" id="LODT01000034">
    <property type="protein sequence ID" value="KYQ91637.1"/>
    <property type="molecule type" value="Genomic_DNA"/>
</dbReference>
<dbReference type="Pfam" id="PF00291">
    <property type="entry name" value="PALP"/>
    <property type="match status" value="1"/>
</dbReference>
<dbReference type="OrthoDB" id="4418812at2759"/>
<dbReference type="GO" id="GO:0070179">
    <property type="term" value="P:D-serine biosynthetic process"/>
    <property type="evidence" value="ECO:0007669"/>
    <property type="project" value="TreeGrafter"/>
</dbReference>
<name>A0A151ZCG2_TIELA</name>
<dbReference type="GO" id="GO:0003941">
    <property type="term" value="F:L-serine ammonia-lyase activity"/>
    <property type="evidence" value="ECO:0007669"/>
    <property type="project" value="TreeGrafter"/>
</dbReference>
<dbReference type="AlphaFoldDB" id="A0A151ZCG2"/>
<dbReference type="FunCoup" id="A0A151ZCG2">
    <property type="interactions" value="148"/>
</dbReference>
<comment type="similarity">
    <text evidence="5">Belongs to the serine/threonine dehydratase family.</text>
</comment>
<dbReference type="GO" id="GO:0005524">
    <property type="term" value="F:ATP binding"/>
    <property type="evidence" value="ECO:0007669"/>
    <property type="project" value="TreeGrafter"/>
</dbReference>
<dbReference type="Proteomes" id="UP000076078">
    <property type="component" value="Unassembled WGS sequence"/>
</dbReference>
<dbReference type="Gene3D" id="3.40.50.1100">
    <property type="match status" value="2"/>
</dbReference>
<comment type="cofactor">
    <cofactor evidence="1">
        <name>Ca(2+)</name>
        <dbReference type="ChEBI" id="CHEBI:29108"/>
    </cofactor>
</comment>
<protein>
    <submittedName>
        <fullName evidence="10">Serine racemase</fullName>
    </submittedName>
</protein>
<dbReference type="OMA" id="LIHPFDH"/>
<dbReference type="SUPFAM" id="SSF53686">
    <property type="entry name" value="Tryptophan synthase beta subunit-like PLP-dependent enzymes"/>
    <property type="match status" value="1"/>
</dbReference>
<keyword evidence="7" id="KW-0663">Pyridoxal phosphate</keyword>
<dbReference type="InParanoid" id="A0A151ZCG2"/>
<dbReference type="GO" id="GO:0000287">
    <property type="term" value="F:magnesium ion binding"/>
    <property type="evidence" value="ECO:0007669"/>
    <property type="project" value="TreeGrafter"/>
</dbReference>
<evidence type="ECO:0000256" key="7">
    <source>
        <dbReference type="ARBA" id="ARBA00022898"/>
    </source>
</evidence>
<accession>A0A151ZCG2</accession>
<dbReference type="InterPro" id="IPR000634">
    <property type="entry name" value="Ser/Thr_deHydtase_PyrdxlP-BS"/>
</dbReference>
<dbReference type="InterPro" id="IPR001926">
    <property type="entry name" value="TrpB-like_PALP"/>
</dbReference>
<evidence type="ECO:0000256" key="4">
    <source>
        <dbReference type="ARBA" id="ARBA00001946"/>
    </source>
</evidence>
<proteinExistence type="inferred from homology"/>
<keyword evidence="6" id="KW-0460">Magnesium</keyword>
<keyword evidence="11" id="KW-1185">Reference proteome</keyword>
<evidence type="ECO:0000313" key="11">
    <source>
        <dbReference type="Proteomes" id="UP000076078"/>
    </source>
</evidence>
<dbReference type="PROSITE" id="PS00165">
    <property type="entry name" value="DEHYDRATASE_SER_THR"/>
    <property type="match status" value="1"/>
</dbReference>
<organism evidence="10 11">
    <name type="scientific">Tieghemostelium lacteum</name>
    <name type="common">Slime mold</name>
    <name type="synonym">Dictyostelium lacteum</name>
    <dbReference type="NCBI Taxonomy" id="361077"/>
    <lineage>
        <taxon>Eukaryota</taxon>
        <taxon>Amoebozoa</taxon>
        <taxon>Evosea</taxon>
        <taxon>Eumycetozoa</taxon>
        <taxon>Dictyostelia</taxon>
        <taxon>Dictyosteliales</taxon>
        <taxon>Raperosteliaceae</taxon>
        <taxon>Tieghemostelium</taxon>
    </lineage>
</organism>
<comment type="cofactor">
    <cofactor evidence="2">
        <name>pyridoxal 5'-phosphate</name>
        <dbReference type="ChEBI" id="CHEBI:597326"/>
    </cofactor>
</comment>
<dbReference type="GO" id="GO:0018114">
    <property type="term" value="F:threonine racemase activity"/>
    <property type="evidence" value="ECO:0007669"/>
    <property type="project" value="TreeGrafter"/>
</dbReference>
<dbReference type="PANTHER" id="PTHR43050">
    <property type="entry name" value="SERINE / THREONINE RACEMASE FAMILY MEMBER"/>
    <property type="match status" value="1"/>
</dbReference>
<comment type="cofactor">
    <cofactor evidence="4">
        <name>Mg(2+)</name>
        <dbReference type="ChEBI" id="CHEBI:18420"/>
    </cofactor>
</comment>
<comment type="caution">
    <text evidence="10">The sequence shown here is derived from an EMBL/GenBank/DDBJ whole genome shotgun (WGS) entry which is preliminary data.</text>
</comment>
<evidence type="ECO:0000256" key="5">
    <source>
        <dbReference type="ARBA" id="ARBA00010869"/>
    </source>
</evidence>
<evidence type="ECO:0000256" key="6">
    <source>
        <dbReference type="ARBA" id="ARBA00022842"/>
    </source>
</evidence>
<comment type="cofactor">
    <cofactor evidence="3">
        <name>Mn(2+)</name>
        <dbReference type="ChEBI" id="CHEBI:29035"/>
    </cofactor>
</comment>
<dbReference type="PANTHER" id="PTHR43050:SF1">
    <property type="entry name" value="SERINE RACEMASE"/>
    <property type="match status" value="1"/>
</dbReference>
<evidence type="ECO:0000256" key="8">
    <source>
        <dbReference type="ARBA" id="ARBA00023239"/>
    </source>
</evidence>
<dbReference type="InterPro" id="IPR036052">
    <property type="entry name" value="TrpB-like_PALP_sf"/>
</dbReference>
<keyword evidence="8" id="KW-0456">Lyase</keyword>